<dbReference type="Pfam" id="PF23562">
    <property type="entry name" value="AMP-binding_C_3"/>
    <property type="match status" value="1"/>
</dbReference>
<dbReference type="EMBL" id="ML993855">
    <property type="protein sequence ID" value="KAF2205455.1"/>
    <property type="molecule type" value="Genomic_DNA"/>
</dbReference>
<dbReference type="PANTHER" id="PTHR43439:SF2">
    <property type="entry name" value="ENZYME, PUTATIVE (JCVI)-RELATED"/>
    <property type="match status" value="1"/>
</dbReference>
<protein>
    <submittedName>
        <fullName evidence="6">Acetyl-CoA synthetase-like protein</fullName>
    </submittedName>
</protein>
<dbReference type="SUPFAM" id="SSF56801">
    <property type="entry name" value="Acetyl-CoA synthetase-like"/>
    <property type="match status" value="1"/>
</dbReference>
<evidence type="ECO:0000256" key="3">
    <source>
        <dbReference type="SAM" id="MobiDB-lite"/>
    </source>
</evidence>
<proteinExistence type="predicted"/>
<dbReference type="PROSITE" id="PS00455">
    <property type="entry name" value="AMP_BINDING"/>
    <property type="match status" value="1"/>
</dbReference>
<dbReference type="InterPro" id="IPR042099">
    <property type="entry name" value="ANL_N_sf"/>
</dbReference>
<dbReference type="OrthoDB" id="429813at2759"/>
<evidence type="ECO:0000256" key="1">
    <source>
        <dbReference type="ARBA" id="ARBA00022450"/>
    </source>
</evidence>
<organism evidence="6 7">
    <name type="scientific">Delitschia confertaspora ATCC 74209</name>
    <dbReference type="NCBI Taxonomy" id="1513339"/>
    <lineage>
        <taxon>Eukaryota</taxon>
        <taxon>Fungi</taxon>
        <taxon>Dikarya</taxon>
        <taxon>Ascomycota</taxon>
        <taxon>Pezizomycotina</taxon>
        <taxon>Dothideomycetes</taxon>
        <taxon>Pleosporomycetidae</taxon>
        <taxon>Pleosporales</taxon>
        <taxon>Delitschiaceae</taxon>
        <taxon>Delitschia</taxon>
    </lineage>
</organism>
<dbReference type="AlphaFoldDB" id="A0A9P4JUQ0"/>
<feature type="compositionally biased region" description="Pro residues" evidence="3">
    <location>
        <begin position="9"/>
        <end position="19"/>
    </location>
</feature>
<accession>A0A9P4JUQ0</accession>
<comment type="caution">
    <text evidence="6">The sequence shown here is derived from an EMBL/GenBank/DDBJ whole genome shotgun (WGS) entry which is preliminary data.</text>
</comment>
<evidence type="ECO:0000259" key="5">
    <source>
        <dbReference type="Pfam" id="PF07993"/>
    </source>
</evidence>
<feature type="region of interest" description="Disordered" evidence="3">
    <location>
        <begin position="1"/>
        <end position="20"/>
    </location>
</feature>
<feature type="domain" description="Thioester reductase (TE)" evidence="5">
    <location>
        <begin position="723"/>
        <end position="970"/>
    </location>
</feature>
<dbReference type="Proteomes" id="UP000799536">
    <property type="component" value="Unassembled WGS sequence"/>
</dbReference>
<dbReference type="SUPFAM" id="SSF51735">
    <property type="entry name" value="NAD(P)-binding Rossmann-fold domains"/>
    <property type="match status" value="1"/>
</dbReference>
<reference evidence="6" key="1">
    <citation type="journal article" date="2020" name="Stud. Mycol.">
        <title>101 Dothideomycetes genomes: a test case for predicting lifestyles and emergence of pathogens.</title>
        <authorList>
            <person name="Haridas S."/>
            <person name="Albert R."/>
            <person name="Binder M."/>
            <person name="Bloem J."/>
            <person name="Labutti K."/>
            <person name="Salamov A."/>
            <person name="Andreopoulos B."/>
            <person name="Baker S."/>
            <person name="Barry K."/>
            <person name="Bills G."/>
            <person name="Bluhm B."/>
            <person name="Cannon C."/>
            <person name="Castanera R."/>
            <person name="Culley D."/>
            <person name="Daum C."/>
            <person name="Ezra D."/>
            <person name="Gonzalez J."/>
            <person name="Henrissat B."/>
            <person name="Kuo A."/>
            <person name="Liang C."/>
            <person name="Lipzen A."/>
            <person name="Lutzoni F."/>
            <person name="Magnuson J."/>
            <person name="Mondo S."/>
            <person name="Nolan M."/>
            <person name="Ohm R."/>
            <person name="Pangilinan J."/>
            <person name="Park H.-J."/>
            <person name="Ramirez L."/>
            <person name="Alfaro M."/>
            <person name="Sun H."/>
            <person name="Tritt A."/>
            <person name="Yoshinaga Y."/>
            <person name="Zwiers L.-H."/>
            <person name="Turgeon B."/>
            <person name="Goodwin S."/>
            <person name="Spatafora J."/>
            <person name="Crous P."/>
            <person name="Grigoriev I."/>
        </authorList>
    </citation>
    <scope>NUCLEOTIDE SEQUENCE</scope>
    <source>
        <strain evidence="6">ATCC 74209</strain>
    </source>
</reference>
<dbReference type="InterPro" id="IPR000873">
    <property type="entry name" value="AMP-dep_synth/lig_dom"/>
</dbReference>
<dbReference type="InterPro" id="IPR036736">
    <property type="entry name" value="ACP-like_sf"/>
</dbReference>
<dbReference type="Gene3D" id="3.40.50.720">
    <property type="entry name" value="NAD(P)-binding Rossmann-like Domain"/>
    <property type="match status" value="1"/>
</dbReference>
<name>A0A9P4JUQ0_9PLEO</name>
<dbReference type="Pfam" id="PF07993">
    <property type="entry name" value="NAD_binding_4"/>
    <property type="match status" value="1"/>
</dbReference>
<evidence type="ECO:0000259" key="4">
    <source>
        <dbReference type="Pfam" id="PF00501"/>
    </source>
</evidence>
<evidence type="ECO:0000313" key="7">
    <source>
        <dbReference type="Proteomes" id="UP000799536"/>
    </source>
</evidence>
<dbReference type="InterPro" id="IPR051414">
    <property type="entry name" value="Adenylate-forming_Reductase"/>
</dbReference>
<dbReference type="InterPro" id="IPR036291">
    <property type="entry name" value="NAD(P)-bd_dom_sf"/>
</dbReference>
<feature type="domain" description="AMP-dependent synthetase/ligase" evidence="4">
    <location>
        <begin position="158"/>
        <end position="452"/>
    </location>
</feature>
<evidence type="ECO:0000256" key="2">
    <source>
        <dbReference type="ARBA" id="ARBA00022553"/>
    </source>
</evidence>
<dbReference type="InterPro" id="IPR006162">
    <property type="entry name" value="Ppantetheine_attach_site"/>
</dbReference>
<dbReference type="SUPFAM" id="SSF47336">
    <property type="entry name" value="ACP-like"/>
    <property type="match status" value="1"/>
</dbReference>
<gene>
    <name evidence="6" type="ORF">GQ43DRAFT_468127</name>
</gene>
<sequence>MSSTRAMITPPPSKPPTPKPSFLRATIELNKENSAIKTIPELIEFNARENGKVPFCLQMQKNGETISISHRQLQYAIHRCRKHLLKTIPEIELPFKGPDDTFVKGAPIALFGESNAVLVIHLLALVSMGIPVSSTPVITPPYQYAPAETGSVFLRFPVAIQHLSATTKAVAIIASERLRSTADTAIGQFEESEARPIVYVQTGLDNLFQEDEDFDYEKSICSPGHYISETDRNVLILHSSGTTGLPKAIYTSHRYMLSFTTCHDLSAENETQRPCLSTLPLYHGFGLIAPLLSMGIGMPFCLPPPSVIPTGPSIIHQLQATGAQSLITVPSLLEEVTQIPGGKGIDLLSTLQFVAFGGGQLKPAVGEKLSAAGVRLVNHYGTTESGPLAPLFVPGDDYDYRFFRLRKDIKLRIDPLPVNNETEKKFSLTTYPYGWGTEFKIQDQLVQNPLHPGSDFNAVGRNDDVIVLATGEKVLPSFVENYLSDDERVGAAVCFGDRQFEIGVLVQPASHIHVPDVEAYKKSIWPVIQQANQKMDAQGRISGLDSVVVLSPDEGLPRSDKGSIMRREVYKKFEDRINEVYNRLELHVDSVGVIDMENLESEIQNYIQNTLNWRVPAGQWSYENDLFELGMDSLQAVQLRRFLLGCLGTSKSTSGEVLSERIPRDFVYTHPSVSQIAKALRDPNPIFTAGPSHDTINQLLNEFTVPNPTIQTEKEDKGATVLLTGATGSLGAHTLTHLVSLPSISRVVCLNRPQNTTHPILRQQQSLSEKGLHLTGAEWTKVDVIETHTAEPLLGLSLLWYTHLKENVTHILHAAWPMDFKRKVGSFRSSLQTLQNLISLAKDAHSIHPQIRPRLLFVSSIAVVGKYPVVTGETMVPEEVMSRSECANEIGYGHAKLVCERMLEGVEREGGREMEVGYVRVGQMSGSEETGYWNEKEHLPALFKGIQLTGKLPKLQGTLSWIPVNHAASVVSDILLTPSPLNLVYHVENPLRQPWHDLLLTLSNSLNLPITETLPFPQWLVALQSVSSKDNSSQAMKLVEFFEEDFERMACGNVVMDTYQARRVSGALRKVSVVKEEVVERYVRYWRGCGFLK</sequence>
<keyword evidence="7" id="KW-1185">Reference proteome</keyword>
<dbReference type="Gene3D" id="1.10.1200.10">
    <property type="entry name" value="ACP-like"/>
    <property type="match status" value="1"/>
</dbReference>
<dbReference type="InterPro" id="IPR013120">
    <property type="entry name" value="FAR_NAD-bd"/>
</dbReference>
<keyword evidence="2" id="KW-0597">Phosphoprotein</keyword>
<dbReference type="PANTHER" id="PTHR43439">
    <property type="entry name" value="PHENYLACETATE-COENZYME A LIGASE"/>
    <property type="match status" value="1"/>
</dbReference>
<dbReference type="Gene3D" id="3.40.50.12780">
    <property type="entry name" value="N-terminal domain of ligase-like"/>
    <property type="match status" value="1"/>
</dbReference>
<dbReference type="Pfam" id="PF00501">
    <property type="entry name" value="AMP-binding"/>
    <property type="match status" value="1"/>
</dbReference>
<dbReference type="InterPro" id="IPR020845">
    <property type="entry name" value="AMP-binding_CS"/>
</dbReference>
<evidence type="ECO:0000313" key="6">
    <source>
        <dbReference type="EMBL" id="KAF2205455.1"/>
    </source>
</evidence>
<dbReference type="PROSITE" id="PS00012">
    <property type="entry name" value="PHOSPHOPANTETHEINE"/>
    <property type="match status" value="1"/>
</dbReference>
<keyword evidence="1" id="KW-0596">Phosphopantetheine</keyword>